<dbReference type="KEGG" id="aly:9307938"/>
<evidence type="ECO:0000256" key="1">
    <source>
        <dbReference type="ARBA" id="ARBA00006722"/>
    </source>
</evidence>
<keyword evidence="6" id="KW-0732">Signal</keyword>
<dbReference type="AlphaFoldDB" id="D7LYM5"/>
<name>D7LYM5_ARALL</name>
<evidence type="ECO:0000256" key="2">
    <source>
        <dbReference type="ARBA" id="ARBA00022529"/>
    </source>
</evidence>
<evidence type="ECO:0000259" key="7">
    <source>
        <dbReference type="Pfam" id="PF24552"/>
    </source>
</evidence>
<gene>
    <name evidence="8" type="ORF">ARALYDRAFT_909949</name>
</gene>
<comment type="similarity">
    <text evidence="1">Belongs to the DEFL family.</text>
</comment>
<evidence type="ECO:0000256" key="5">
    <source>
        <dbReference type="ARBA" id="ARBA00023157"/>
    </source>
</evidence>
<feature type="domain" description="Defensin-like" evidence="7">
    <location>
        <begin position="36"/>
        <end position="82"/>
    </location>
</feature>
<keyword evidence="4" id="KW-0611">Plant defense</keyword>
<dbReference type="Gramene" id="scaffold_602006.1">
    <property type="protein sequence ID" value="scaffold_602006.1"/>
    <property type="gene ID" value="scaffold_602006.1"/>
</dbReference>
<feature type="chain" id="PRO_5003102939" description="Defensin-like domain-containing protein" evidence="6">
    <location>
        <begin position="29"/>
        <end position="82"/>
    </location>
</feature>
<keyword evidence="2" id="KW-0929">Antimicrobial</keyword>
<dbReference type="Proteomes" id="UP000008694">
    <property type="component" value="Unassembled WGS sequence"/>
</dbReference>
<evidence type="ECO:0000256" key="3">
    <source>
        <dbReference type="ARBA" id="ARBA00022577"/>
    </source>
</evidence>
<keyword evidence="3" id="KW-0295">Fungicide</keyword>
<dbReference type="OrthoDB" id="1102701at2759"/>
<proteinExistence type="inferred from homology"/>
<reference evidence="9" key="1">
    <citation type="journal article" date="2011" name="Nat. Genet.">
        <title>The Arabidopsis lyrata genome sequence and the basis of rapid genome size change.</title>
        <authorList>
            <person name="Hu T.T."/>
            <person name="Pattyn P."/>
            <person name="Bakker E.G."/>
            <person name="Cao J."/>
            <person name="Cheng J.-F."/>
            <person name="Clark R.M."/>
            <person name="Fahlgren N."/>
            <person name="Fawcett J.A."/>
            <person name="Grimwood J."/>
            <person name="Gundlach H."/>
            <person name="Haberer G."/>
            <person name="Hollister J.D."/>
            <person name="Ossowski S."/>
            <person name="Ottilar R.P."/>
            <person name="Salamov A.A."/>
            <person name="Schneeberger K."/>
            <person name="Spannagl M."/>
            <person name="Wang X."/>
            <person name="Yang L."/>
            <person name="Nasrallah M.E."/>
            <person name="Bergelson J."/>
            <person name="Carrington J.C."/>
            <person name="Gaut B.S."/>
            <person name="Schmutz J."/>
            <person name="Mayer K.F.X."/>
            <person name="Van de Peer Y."/>
            <person name="Grigoriev I.V."/>
            <person name="Nordborg M."/>
            <person name="Weigel D."/>
            <person name="Guo Y.-L."/>
        </authorList>
    </citation>
    <scope>NUCLEOTIDE SEQUENCE [LARGE SCALE GENOMIC DNA]</scope>
    <source>
        <strain evidence="9">cv. MN47</strain>
    </source>
</reference>
<sequence>MGTTKNLVIFFHIVILTVLFNEIILVSGEEVEEFPYDHCFQLCVEGVYGPQKCFEDCYDRGFARGDCANPTAKDPRRCCCNN</sequence>
<dbReference type="InterPro" id="IPR056373">
    <property type="entry name" value="Defensin-like_dom"/>
</dbReference>
<dbReference type="EMBL" id="GL348718">
    <property type="protein sequence ID" value="EFH50196.1"/>
    <property type="molecule type" value="Genomic_DNA"/>
</dbReference>
<keyword evidence="5" id="KW-1015">Disulfide bond</keyword>
<organism evidence="9">
    <name type="scientific">Arabidopsis lyrata subsp. lyrata</name>
    <name type="common">Lyre-leaved rock-cress</name>
    <dbReference type="NCBI Taxonomy" id="81972"/>
    <lineage>
        <taxon>Eukaryota</taxon>
        <taxon>Viridiplantae</taxon>
        <taxon>Streptophyta</taxon>
        <taxon>Embryophyta</taxon>
        <taxon>Tracheophyta</taxon>
        <taxon>Spermatophyta</taxon>
        <taxon>Magnoliopsida</taxon>
        <taxon>eudicotyledons</taxon>
        <taxon>Gunneridae</taxon>
        <taxon>Pentapetalae</taxon>
        <taxon>rosids</taxon>
        <taxon>malvids</taxon>
        <taxon>Brassicales</taxon>
        <taxon>Brassicaceae</taxon>
        <taxon>Camelineae</taxon>
        <taxon>Arabidopsis</taxon>
    </lineage>
</organism>
<protein>
    <recommendedName>
        <fullName evidence="7">Defensin-like domain-containing protein</fullName>
    </recommendedName>
</protein>
<dbReference type="Pfam" id="PF24552">
    <property type="entry name" value="Defensin"/>
    <property type="match status" value="1"/>
</dbReference>
<dbReference type="GO" id="GO:0031640">
    <property type="term" value="P:killing of cells of another organism"/>
    <property type="evidence" value="ECO:0007669"/>
    <property type="project" value="UniProtKB-KW"/>
</dbReference>
<feature type="signal peptide" evidence="6">
    <location>
        <begin position="1"/>
        <end position="28"/>
    </location>
</feature>
<evidence type="ECO:0000256" key="6">
    <source>
        <dbReference type="SAM" id="SignalP"/>
    </source>
</evidence>
<evidence type="ECO:0000256" key="4">
    <source>
        <dbReference type="ARBA" id="ARBA00022821"/>
    </source>
</evidence>
<evidence type="ECO:0000313" key="8">
    <source>
        <dbReference type="EMBL" id="EFH50196.1"/>
    </source>
</evidence>
<dbReference type="HOGENOM" id="CLU_165205_1_0_1"/>
<dbReference type="GO" id="GO:0050832">
    <property type="term" value="P:defense response to fungus"/>
    <property type="evidence" value="ECO:0007669"/>
    <property type="project" value="UniProtKB-KW"/>
</dbReference>
<accession>D7LYM5</accession>
<keyword evidence="9" id="KW-1185">Reference proteome</keyword>
<evidence type="ECO:0000313" key="9">
    <source>
        <dbReference type="Proteomes" id="UP000008694"/>
    </source>
</evidence>